<sequence>MVDFPQARENAVQPDPTTAEIFLHIRVVMGIVLGFGITRLLAGAAKFVQHPHRQRPDLVHLGWAFSLLLMLVHFWWWEFWLSGIPMWTFGIYLFLIVYTIVLFLLCALLFPDDIAEYTGYRDYFMSRRQWFFGILAVSYLLDLVDTLIKGRAHFEQFGPEYMIRIPAYVLLCLVAMHVTDRRFHVAFVVASLVYQISFIFRLFDTLN</sequence>
<name>A0A1I3YPS9_9HYPH</name>
<keyword evidence="1" id="KW-1133">Transmembrane helix</keyword>
<evidence type="ECO:0000256" key="1">
    <source>
        <dbReference type="SAM" id="Phobius"/>
    </source>
</evidence>
<gene>
    <name evidence="2" type="ORF">SAMN04488498_10589</name>
</gene>
<keyword evidence="1" id="KW-0472">Membrane</keyword>
<keyword evidence="3" id="KW-1185">Reference proteome</keyword>
<accession>A0A1I3YPS9</accession>
<dbReference type="Proteomes" id="UP000323300">
    <property type="component" value="Unassembled WGS sequence"/>
</dbReference>
<feature type="transmembrane region" description="Helical" evidence="1">
    <location>
        <begin position="161"/>
        <end position="178"/>
    </location>
</feature>
<proteinExistence type="predicted"/>
<feature type="transmembrane region" description="Helical" evidence="1">
    <location>
        <begin position="130"/>
        <end position="149"/>
    </location>
</feature>
<organism evidence="2 3">
    <name type="scientific">Neomesorhizobium albiziae</name>
    <dbReference type="NCBI Taxonomy" id="335020"/>
    <lineage>
        <taxon>Bacteria</taxon>
        <taxon>Pseudomonadati</taxon>
        <taxon>Pseudomonadota</taxon>
        <taxon>Alphaproteobacteria</taxon>
        <taxon>Hyphomicrobiales</taxon>
        <taxon>Phyllobacteriaceae</taxon>
        <taxon>Neomesorhizobium</taxon>
    </lineage>
</organism>
<reference evidence="2 3" key="1">
    <citation type="submission" date="2016-10" db="EMBL/GenBank/DDBJ databases">
        <authorList>
            <person name="Varghese N."/>
            <person name="Submissions S."/>
        </authorList>
    </citation>
    <scope>NUCLEOTIDE SEQUENCE [LARGE SCALE GENOMIC DNA]</scope>
    <source>
        <strain evidence="2 3">DSM 21822</strain>
    </source>
</reference>
<dbReference type="EMBL" id="FOSL01000005">
    <property type="protein sequence ID" value="SFK33832.1"/>
    <property type="molecule type" value="Genomic_DNA"/>
</dbReference>
<feature type="transmembrane region" description="Helical" evidence="1">
    <location>
        <begin position="58"/>
        <end position="77"/>
    </location>
</feature>
<evidence type="ECO:0000313" key="3">
    <source>
        <dbReference type="Proteomes" id="UP000323300"/>
    </source>
</evidence>
<dbReference type="AlphaFoldDB" id="A0A1I3YPS9"/>
<keyword evidence="1" id="KW-0812">Transmembrane</keyword>
<feature type="transmembrane region" description="Helical" evidence="1">
    <location>
        <begin position="21"/>
        <end position="42"/>
    </location>
</feature>
<evidence type="ECO:0000313" key="2">
    <source>
        <dbReference type="EMBL" id="SFK33832.1"/>
    </source>
</evidence>
<evidence type="ECO:0008006" key="4">
    <source>
        <dbReference type="Google" id="ProtNLM"/>
    </source>
</evidence>
<protein>
    <recommendedName>
        <fullName evidence="4">Mll4938 protein</fullName>
    </recommendedName>
</protein>
<feature type="transmembrane region" description="Helical" evidence="1">
    <location>
        <begin position="185"/>
        <end position="203"/>
    </location>
</feature>
<feature type="transmembrane region" description="Helical" evidence="1">
    <location>
        <begin position="89"/>
        <end position="110"/>
    </location>
</feature>